<proteinExistence type="predicted"/>
<dbReference type="InterPro" id="IPR014756">
    <property type="entry name" value="Ig_E-set"/>
</dbReference>
<evidence type="ECO:0000259" key="5">
    <source>
        <dbReference type="Pfam" id="PF03442"/>
    </source>
</evidence>
<keyword evidence="8" id="KW-1185">Reference proteome</keyword>
<evidence type="ECO:0000256" key="2">
    <source>
        <dbReference type="ARBA" id="ARBA00023001"/>
    </source>
</evidence>
<evidence type="ECO:0000259" key="6">
    <source>
        <dbReference type="Pfam" id="PF12733"/>
    </source>
</evidence>
<reference evidence="8" key="1">
    <citation type="journal article" date="2019" name="Int. J. Syst. Evol. Microbiol.">
        <title>The Global Catalogue of Microorganisms (GCM) 10K type strain sequencing project: providing services to taxonomists for standard genome sequencing and annotation.</title>
        <authorList>
            <consortium name="The Broad Institute Genomics Platform"/>
            <consortium name="The Broad Institute Genome Sequencing Center for Infectious Disease"/>
            <person name="Wu L."/>
            <person name="Ma J."/>
        </authorList>
    </citation>
    <scope>NUCLEOTIDE SEQUENCE [LARGE SCALE GENOMIC DNA]</scope>
    <source>
        <strain evidence="8">CCUG 59129</strain>
    </source>
</reference>
<dbReference type="Proteomes" id="UP001596989">
    <property type="component" value="Unassembled WGS sequence"/>
</dbReference>
<keyword evidence="4" id="KW-0624">Polysaccharide degradation</keyword>
<dbReference type="Gene3D" id="2.60.40.10">
    <property type="entry name" value="Immunoglobulins"/>
    <property type="match status" value="1"/>
</dbReference>
<protein>
    <submittedName>
        <fullName evidence="7">X2-like carbohydrate binding domain-containing protein</fullName>
    </submittedName>
</protein>
<dbReference type="Pfam" id="PF12733">
    <property type="entry name" value="Cadherin-like"/>
    <property type="match status" value="1"/>
</dbReference>
<dbReference type="InterPro" id="IPR005102">
    <property type="entry name" value="Carbo-bd_X2"/>
</dbReference>
<sequence length="183" mass="19958">MLSTIDSKITPNDLIFDTYIQGDDHTDITINLQLNGHLLTGIMNGLTPLIENTDYTLDGSTVTIKKEYLNTLNMDQTTVLTFTFNSSTPQNLSIYVSNYTPDDANLTDLQIDGTTVTDFDSDEIGPYDASIPYAQTSVVITPTLSNPYATFQVAGDTDLVVGPNEITVTVTSQKEVSLNTRSS</sequence>
<dbReference type="Pfam" id="PF03442">
    <property type="entry name" value="CBM_X2"/>
    <property type="match status" value="1"/>
</dbReference>
<feature type="domain" description="Carbohydrate binding X2" evidence="5">
    <location>
        <begin position="9"/>
        <end position="94"/>
    </location>
</feature>
<gene>
    <name evidence="7" type="ORF">ACFQ2I_16460</name>
</gene>
<dbReference type="InterPro" id="IPR013783">
    <property type="entry name" value="Ig-like_fold"/>
</dbReference>
<name>A0ABW3HTW8_9BACL</name>
<feature type="domain" description="Cadherin-like beta-sandwich-like" evidence="6">
    <location>
        <begin position="106"/>
        <end position="176"/>
    </location>
</feature>
<keyword evidence="2" id="KW-0136">Cellulose degradation</keyword>
<evidence type="ECO:0000256" key="4">
    <source>
        <dbReference type="ARBA" id="ARBA00023326"/>
    </source>
</evidence>
<keyword evidence="3" id="KW-0119">Carbohydrate metabolism</keyword>
<evidence type="ECO:0000313" key="7">
    <source>
        <dbReference type="EMBL" id="MFD0960983.1"/>
    </source>
</evidence>
<dbReference type="InterPro" id="IPR025883">
    <property type="entry name" value="Cadherin-like_domain"/>
</dbReference>
<dbReference type="SUPFAM" id="SSF81296">
    <property type="entry name" value="E set domains"/>
    <property type="match status" value="1"/>
</dbReference>
<accession>A0ABW3HTW8</accession>
<evidence type="ECO:0000256" key="3">
    <source>
        <dbReference type="ARBA" id="ARBA00023277"/>
    </source>
</evidence>
<evidence type="ECO:0000313" key="8">
    <source>
        <dbReference type="Proteomes" id="UP001596989"/>
    </source>
</evidence>
<keyword evidence="1" id="KW-0732">Signal</keyword>
<dbReference type="EMBL" id="JBHTJZ010000027">
    <property type="protein sequence ID" value="MFD0960983.1"/>
    <property type="molecule type" value="Genomic_DNA"/>
</dbReference>
<dbReference type="RefSeq" id="WP_377566094.1">
    <property type="nucleotide sequence ID" value="NZ_JBHTJZ010000027.1"/>
</dbReference>
<comment type="caution">
    <text evidence="7">The sequence shown here is derived from an EMBL/GenBank/DDBJ whole genome shotgun (WGS) entry which is preliminary data.</text>
</comment>
<evidence type="ECO:0000256" key="1">
    <source>
        <dbReference type="ARBA" id="ARBA00022729"/>
    </source>
</evidence>
<organism evidence="7 8">
    <name type="scientific">Paenibacillus chungangensis</name>
    <dbReference type="NCBI Taxonomy" id="696535"/>
    <lineage>
        <taxon>Bacteria</taxon>
        <taxon>Bacillati</taxon>
        <taxon>Bacillota</taxon>
        <taxon>Bacilli</taxon>
        <taxon>Bacillales</taxon>
        <taxon>Paenibacillaceae</taxon>
        <taxon>Paenibacillus</taxon>
    </lineage>
</organism>